<feature type="compositionally biased region" description="Polar residues" evidence="1">
    <location>
        <begin position="228"/>
        <end position="239"/>
    </location>
</feature>
<feature type="region of interest" description="Disordered" evidence="1">
    <location>
        <begin position="662"/>
        <end position="740"/>
    </location>
</feature>
<feature type="compositionally biased region" description="Polar residues" evidence="1">
    <location>
        <begin position="572"/>
        <end position="588"/>
    </location>
</feature>
<feature type="region of interest" description="Disordered" evidence="1">
    <location>
        <begin position="868"/>
        <end position="888"/>
    </location>
</feature>
<feature type="compositionally biased region" description="Polar residues" evidence="1">
    <location>
        <begin position="662"/>
        <end position="695"/>
    </location>
</feature>
<feature type="compositionally biased region" description="Basic and acidic residues" evidence="1">
    <location>
        <begin position="188"/>
        <end position="197"/>
    </location>
</feature>
<accession>A0ABQ7D9U0</accession>
<feature type="compositionally biased region" description="Polar residues" evidence="1">
    <location>
        <begin position="798"/>
        <end position="813"/>
    </location>
</feature>
<feature type="compositionally biased region" description="Basic and acidic residues" evidence="1">
    <location>
        <begin position="205"/>
        <end position="218"/>
    </location>
</feature>
<feature type="compositionally biased region" description="Polar residues" evidence="1">
    <location>
        <begin position="83"/>
        <end position="109"/>
    </location>
</feature>
<dbReference type="PANTHER" id="PTHR35504">
    <property type="entry name" value="PROTEIN EMBRYONIC FLOWER 1"/>
    <property type="match status" value="1"/>
</dbReference>
<name>A0ABQ7D9U0_BRACR</name>
<dbReference type="Proteomes" id="UP000266723">
    <property type="component" value="Unassembled WGS sequence"/>
</dbReference>
<feature type="compositionally biased region" description="Polar residues" evidence="1">
    <location>
        <begin position="525"/>
        <end position="549"/>
    </location>
</feature>
<feature type="compositionally biased region" description="Low complexity" evidence="1">
    <location>
        <begin position="617"/>
        <end position="632"/>
    </location>
</feature>
<feature type="region of interest" description="Disordered" evidence="1">
    <location>
        <begin position="184"/>
        <end position="250"/>
    </location>
</feature>
<feature type="compositionally biased region" description="Polar residues" evidence="1">
    <location>
        <begin position="755"/>
        <end position="788"/>
    </location>
</feature>
<feature type="compositionally biased region" description="Polar residues" evidence="1">
    <location>
        <begin position="339"/>
        <end position="369"/>
    </location>
</feature>
<evidence type="ECO:0000256" key="1">
    <source>
        <dbReference type="SAM" id="MobiDB-lite"/>
    </source>
</evidence>
<keyword evidence="3" id="KW-1185">Reference proteome</keyword>
<organism evidence="2 3">
    <name type="scientific">Brassica cretica</name>
    <name type="common">Mustard</name>
    <dbReference type="NCBI Taxonomy" id="69181"/>
    <lineage>
        <taxon>Eukaryota</taxon>
        <taxon>Viridiplantae</taxon>
        <taxon>Streptophyta</taxon>
        <taxon>Embryophyta</taxon>
        <taxon>Tracheophyta</taxon>
        <taxon>Spermatophyta</taxon>
        <taxon>Magnoliopsida</taxon>
        <taxon>eudicotyledons</taxon>
        <taxon>Gunneridae</taxon>
        <taxon>Pentapetalae</taxon>
        <taxon>rosids</taxon>
        <taxon>malvids</taxon>
        <taxon>Brassicales</taxon>
        <taxon>Brassicaceae</taxon>
        <taxon>Brassiceae</taxon>
        <taxon>Brassica</taxon>
    </lineage>
</organism>
<evidence type="ECO:0008006" key="4">
    <source>
        <dbReference type="Google" id="ProtNLM"/>
    </source>
</evidence>
<evidence type="ECO:0000313" key="2">
    <source>
        <dbReference type="EMBL" id="KAF3569232.1"/>
    </source>
</evidence>
<gene>
    <name evidence="2" type="ORF">DY000_02019233</name>
</gene>
<feature type="compositionally biased region" description="Basic residues" evidence="1">
    <location>
        <begin position="415"/>
        <end position="428"/>
    </location>
</feature>
<dbReference type="PANTHER" id="PTHR35504:SF1">
    <property type="entry name" value="PROTEIN EMBRYONIC FLOWER 1"/>
    <property type="match status" value="1"/>
</dbReference>
<proteinExistence type="predicted"/>
<feature type="region of interest" description="Disordered" evidence="1">
    <location>
        <begin position="76"/>
        <end position="109"/>
    </location>
</feature>
<feature type="compositionally biased region" description="Polar residues" evidence="1">
    <location>
        <begin position="437"/>
        <end position="450"/>
    </location>
</feature>
<feature type="region of interest" description="Disordered" evidence="1">
    <location>
        <begin position="292"/>
        <end position="648"/>
    </location>
</feature>
<dbReference type="InterPro" id="IPR034583">
    <property type="entry name" value="EMF1"/>
</dbReference>
<feature type="compositionally biased region" description="Acidic residues" evidence="1">
    <location>
        <begin position="391"/>
        <end position="410"/>
    </location>
</feature>
<sequence>MGSSTKVNSIVINLTGANNKIGMVGCDGFSICDLIAEGRETDPKKYWPFPEESASLVDKQSDSLPHWWPPSLGRTRNIDADGTNESGLPSNSTSIISTNGLNGSSSIIPSQSELNSRTAIDQERLRNIDIAGSAVVVNEDINCERSQVDDQRDNAVVENEDVNCERPQNDDQSDNAVVENENVNCERSQQDDQRDNDVAENEDVNCERSQKDDQRDNAAEENEDVNCERSQQNDQTATRSSKKVHPPPFRTYALRNKTTKNYAVVEPIGNKRAEKQPNVEQLAVTEIAACAEDTQPEESESRSLFIGGAPSTRTRNVRTRRLAEVNGKRTVQKRKCRPGSTTLSRNISTAGAASGNASKTVESAHGTESTESEFDKDPIKGKKKNVRFQVEDELDTEPEPEVDDEKDEDFYPWAKRTKKVKIAKKKRATTAINNKASSSVQPSLNETETVPSPPRDQGTEERVGTSLDDELASDGYVRKTNAPPVNERQENNRMRSSYVPVFGNPSIPNTGRGLGTGPGAIYFGSGSSNRTNQRNTSPSTQVADQSTVPQKDASAPNTDRGLGTRSGAIYFGSSNNNNNQRSTPSSAQVAVPQKDASIPNTVRGLGTGPGAVDFGGSSNNNNNQRSTPSSTQVAVPQKDASIPNTGRGLGARSGAIYFGSNNINNSQRNTPPTTVVATQSSVPQKDASVPNTSRLGSGPRAIYFGSSNSNDNQRNTPPSTVVAAQSSVAQKDASIPNTGRGLGARSGAIYFGSNNINNSQRNTPPTTVVATQSSVPQKDASVPNTSRLGSGPRAIYFGSSNSNDNQRNTPPSTVVAAQSSVAQKDASVSDRKGKGVMVQSHDEEVPQKPKTPFLFDLNETYEDVTSLEDNTNAAREEDRVPVRSEQSSVEMFTPRQNSYMASSSVMPPPVQESRRRSSILFPGHSPQWMGNIPMASPYHHPSPSTYQAMRVPPHHYGAPSPPVWASSMIPPQYHHHHFSPPAPFNMDYPSMFAQAPSSEPRNLSYYGANLLNQAMMSRMDPRFRSNTPVDHHGNFGFAPRHVHPVNQFNQIVELQCSHERSVYSRTISNQGRFQQRRNAASFSNASTSYAANSSGSSSCVVSRYPGEISEIEPGNIYLVHEEDLHVPERISEFEQADEEQAGPITESG</sequence>
<feature type="region of interest" description="Disordered" evidence="1">
    <location>
        <begin position="755"/>
        <end position="813"/>
    </location>
</feature>
<feature type="compositionally biased region" description="Polar residues" evidence="1">
    <location>
        <begin position="705"/>
        <end position="729"/>
    </location>
</feature>
<protein>
    <recommendedName>
        <fullName evidence="4">GBF-interacting protein 1 N-terminal domain-containing protein</fullName>
    </recommendedName>
</protein>
<evidence type="ECO:0000313" key="3">
    <source>
        <dbReference type="Proteomes" id="UP000266723"/>
    </source>
</evidence>
<reference evidence="2 3" key="1">
    <citation type="journal article" date="2020" name="BMC Genomics">
        <title>Intraspecific diversification of the crop wild relative Brassica cretica Lam. using demographic model selection.</title>
        <authorList>
            <person name="Kioukis A."/>
            <person name="Michalopoulou V.A."/>
            <person name="Briers L."/>
            <person name="Pirintsos S."/>
            <person name="Studholme D.J."/>
            <person name="Pavlidis P."/>
            <person name="Sarris P.F."/>
        </authorList>
    </citation>
    <scope>NUCLEOTIDE SEQUENCE [LARGE SCALE GENOMIC DNA]</scope>
    <source>
        <strain evidence="3">cv. PFS-1207/04</strain>
    </source>
</reference>
<dbReference type="EMBL" id="QGKV02000759">
    <property type="protein sequence ID" value="KAF3569232.1"/>
    <property type="molecule type" value="Genomic_DNA"/>
</dbReference>
<comment type="caution">
    <text evidence="2">The sequence shown here is derived from an EMBL/GenBank/DDBJ whole genome shotgun (WGS) entry which is preliminary data.</text>
</comment>